<dbReference type="Pfam" id="PF00528">
    <property type="entry name" value="BPD_transp_1"/>
    <property type="match status" value="1"/>
</dbReference>
<dbReference type="OrthoDB" id="4319190at2"/>
<dbReference type="InterPro" id="IPR035906">
    <property type="entry name" value="MetI-like_sf"/>
</dbReference>
<keyword evidence="4 7" id="KW-0812">Transmembrane</keyword>
<evidence type="ECO:0000259" key="9">
    <source>
        <dbReference type="PROSITE" id="PS50928"/>
    </source>
</evidence>
<evidence type="ECO:0000256" key="7">
    <source>
        <dbReference type="RuleBase" id="RU363032"/>
    </source>
</evidence>
<accession>Z9JRI9</accession>
<feature type="transmembrane region" description="Helical" evidence="7">
    <location>
        <begin position="41"/>
        <end position="65"/>
    </location>
</feature>
<dbReference type="HOGENOM" id="CLU_016047_0_2_11"/>
<evidence type="ECO:0000256" key="4">
    <source>
        <dbReference type="ARBA" id="ARBA00022692"/>
    </source>
</evidence>
<keyword evidence="5 7" id="KW-1133">Transmembrane helix</keyword>
<comment type="caution">
    <text evidence="10">The sequence shown here is derived from an EMBL/GenBank/DDBJ whole genome shotgun (WGS) entry which is preliminary data.</text>
</comment>
<dbReference type="EMBL" id="JDYK01000016">
    <property type="protein sequence ID" value="EWS80367.1"/>
    <property type="molecule type" value="Genomic_DNA"/>
</dbReference>
<dbReference type="eggNOG" id="COG1175">
    <property type="taxonomic scope" value="Bacteria"/>
</dbReference>
<dbReference type="GO" id="GO:0005886">
    <property type="term" value="C:plasma membrane"/>
    <property type="evidence" value="ECO:0007669"/>
    <property type="project" value="UniProtKB-SubCell"/>
</dbReference>
<feature type="transmembrane region" description="Helical" evidence="7">
    <location>
        <begin position="103"/>
        <end position="124"/>
    </location>
</feature>
<dbReference type="InterPro" id="IPR000515">
    <property type="entry name" value="MetI-like"/>
</dbReference>
<feature type="transmembrane region" description="Helical" evidence="7">
    <location>
        <begin position="295"/>
        <end position="314"/>
    </location>
</feature>
<dbReference type="SUPFAM" id="SSF161098">
    <property type="entry name" value="MetI-like"/>
    <property type="match status" value="1"/>
</dbReference>
<dbReference type="AlphaFoldDB" id="Z9JRI9"/>
<evidence type="ECO:0000313" key="11">
    <source>
        <dbReference type="Proteomes" id="UP000023067"/>
    </source>
</evidence>
<evidence type="ECO:0000256" key="3">
    <source>
        <dbReference type="ARBA" id="ARBA00022475"/>
    </source>
</evidence>
<dbReference type="PANTHER" id="PTHR30193">
    <property type="entry name" value="ABC TRANSPORTER PERMEASE PROTEIN"/>
    <property type="match status" value="1"/>
</dbReference>
<evidence type="ECO:0000256" key="6">
    <source>
        <dbReference type="ARBA" id="ARBA00023136"/>
    </source>
</evidence>
<evidence type="ECO:0000256" key="5">
    <source>
        <dbReference type="ARBA" id="ARBA00022989"/>
    </source>
</evidence>
<dbReference type="GO" id="GO:0055085">
    <property type="term" value="P:transmembrane transport"/>
    <property type="evidence" value="ECO:0007669"/>
    <property type="project" value="InterPro"/>
</dbReference>
<dbReference type="RefSeq" id="WP_038373512.1">
    <property type="nucleotide sequence ID" value="NZ_KK069999.1"/>
</dbReference>
<dbReference type="PROSITE" id="PS50928">
    <property type="entry name" value="ABC_TM1"/>
    <property type="match status" value="1"/>
</dbReference>
<comment type="similarity">
    <text evidence="7">Belongs to the binding-protein-dependent transport system permease family.</text>
</comment>
<evidence type="ECO:0000313" key="10">
    <source>
        <dbReference type="EMBL" id="EWS80367.1"/>
    </source>
</evidence>
<feature type="region of interest" description="Disordered" evidence="8">
    <location>
        <begin position="1"/>
        <end position="29"/>
    </location>
</feature>
<dbReference type="STRING" id="396014.BF93_04080"/>
<evidence type="ECO:0000256" key="8">
    <source>
        <dbReference type="SAM" id="MobiDB-lite"/>
    </source>
</evidence>
<evidence type="ECO:0000256" key="1">
    <source>
        <dbReference type="ARBA" id="ARBA00004651"/>
    </source>
</evidence>
<dbReference type="Gene3D" id="1.10.3720.10">
    <property type="entry name" value="MetI-like"/>
    <property type="match status" value="1"/>
</dbReference>
<dbReference type="PANTHER" id="PTHR30193:SF41">
    <property type="entry name" value="DIACETYLCHITOBIOSE UPTAKE SYSTEM PERMEASE PROTEIN NGCF"/>
    <property type="match status" value="1"/>
</dbReference>
<keyword evidence="6 7" id="KW-0472">Membrane</keyword>
<dbReference type="Proteomes" id="UP000023067">
    <property type="component" value="Unassembled WGS sequence"/>
</dbReference>
<dbReference type="InterPro" id="IPR051393">
    <property type="entry name" value="ABC_transporter_permease"/>
</dbReference>
<feature type="transmembrane region" description="Helical" evidence="7">
    <location>
        <begin position="185"/>
        <end position="207"/>
    </location>
</feature>
<feature type="domain" description="ABC transmembrane type-1" evidence="9">
    <location>
        <begin position="99"/>
        <end position="311"/>
    </location>
</feature>
<feature type="transmembrane region" description="Helical" evidence="7">
    <location>
        <begin position="239"/>
        <end position="258"/>
    </location>
</feature>
<keyword evidence="11" id="KW-1185">Reference proteome</keyword>
<dbReference type="CDD" id="cd06261">
    <property type="entry name" value="TM_PBP2"/>
    <property type="match status" value="1"/>
</dbReference>
<name>Z9JRI9_9MICO</name>
<proteinExistence type="inferred from homology"/>
<sequence length="322" mass="35414">MTTADGLAAPSGARTGSVPAGDTSHLTEGRRARRRTDTLRGWLYCAPFLIAFGLFLIWPTIYGFWMSFTGTSLAGTNTQFVGLDNWVEALGDANVWTSLGNTVWFTVLSTVPLVVVALVLAVLVNTGLPGQWLWRLSFFLPFLLASTVVSQFWVWMYNPQLGLVNTFLGWFGITGPTWLQDPSTAMVAVVITTVWWTVGFNFLLYLAALQNIPESLYEAASLDGAGAWRKFRSITLPQLAPTTVLVLVLQILASLKVFDQIFQMTGGGPGGSTRPVLLYIYEVGFTGYRLGYASAISYIFFFLIIIISIVYMVIASRRSVKA</sequence>
<keyword evidence="2 7" id="KW-0813">Transport</keyword>
<evidence type="ECO:0000256" key="2">
    <source>
        <dbReference type="ARBA" id="ARBA00022448"/>
    </source>
</evidence>
<reference evidence="10 11" key="1">
    <citation type="submission" date="2014-02" db="EMBL/GenBank/DDBJ databases">
        <title>Genome sequence of Brachybacterium phenoliresistens strain W13A50.</title>
        <authorList>
            <person name="Wang X."/>
        </authorList>
    </citation>
    <scope>NUCLEOTIDE SEQUENCE [LARGE SCALE GENOMIC DNA]</scope>
    <source>
        <strain evidence="10 11">W13A50</strain>
    </source>
</reference>
<protein>
    <submittedName>
        <fullName evidence="10">Sugar ABC transporter permease</fullName>
    </submittedName>
</protein>
<comment type="subcellular location">
    <subcellularLocation>
        <location evidence="1 7">Cell membrane</location>
        <topology evidence="1 7">Multi-pass membrane protein</topology>
    </subcellularLocation>
</comment>
<dbReference type="PATRIC" id="fig|396014.3.peg.2850"/>
<feature type="transmembrane region" description="Helical" evidence="7">
    <location>
        <begin position="136"/>
        <end position="156"/>
    </location>
</feature>
<gene>
    <name evidence="10" type="ORF">BF93_04080</name>
</gene>
<keyword evidence="3" id="KW-1003">Cell membrane</keyword>
<organism evidence="10 11">
    <name type="scientific">Brachybacterium phenoliresistens</name>
    <dbReference type="NCBI Taxonomy" id="396014"/>
    <lineage>
        <taxon>Bacteria</taxon>
        <taxon>Bacillati</taxon>
        <taxon>Actinomycetota</taxon>
        <taxon>Actinomycetes</taxon>
        <taxon>Micrococcales</taxon>
        <taxon>Dermabacteraceae</taxon>
        <taxon>Brachybacterium</taxon>
    </lineage>
</organism>